<dbReference type="Proteomes" id="UP000176996">
    <property type="component" value="Unassembled WGS sequence"/>
</dbReference>
<accession>A0A1F6BSB6</accession>
<name>A0A1F6BSB6_9BACT</name>
<evidence type="ECO:0000313" key="2">
    <source>
        <dbReference type="Proteomes" id="UP000176996"/>
    </source>
</evidence>
<dbReference type="EMBL" id="MFKK01000037">
    <property type="protein sequence ID" value="OGG39718.1"/>
    <property type="molecule type" value="Genomic_DNA"/>
</dbReference>
<dbReference type="AlphaFoldDB" id="A0A1F6BSB6"/>
<proteinExistence type="predicted"/>
<organism evidence="1 2">
    <name type="scientific">Candidatus Jorgensenbacteria bacterium RIFCSPLOWO2_01_FULL_45_25b</name>
    <dbReference type="NCBI Taxonomy" id="1798471"/>
    <lineage>
        <taxon>Bacteria</taxon>
        <taxon>Candidatus Joergenseniibacteriota</taxon>
    </lineage>
</organism>
<evidence type="ECO:0000313" key="1">
    <source>
        <dbReference type="EMBL" id="OGG39718.1"/>
    </source>
</evidence>
<gene>
    <name evidence="1" type="ORF">A3A21_00270</name>
</gene>
<comment type="caution">
    <text evidence="1">The sequence shown here is derived from an EMBL/GenBank/DDBJ whole genome shotgun (WGS) entry which is preliminary data.</text>
</comment>
<reference evidence="1 2" key="1">
    <citation type="journal article" date="2016" name="Nat. Commun.">
        <title>Thousands of microbial genomes shed light on interconnected biogeochemical processes in an aquifer system.</title>
        <authorList>
            <person name="Anantharaman K."/>
            <person name="Brown C.T."/>
            <person name="Hug L.A."/>
            <person name="Sharon I."/>
            <person name="Castelle C.J."/>
            <person name="Probst A.J."/>
            <person name="Thomas B.C."/>
            <person name="Singh A."/>
            <person name="Wilkins M.J."/>
            <person name="Karaoz U."/>
            <person name="Brodie E.L."/>
            <person name="Williams K.H."/>
            <person name="Hubbard S.S."/>
            <person name="Banfield J.F."/>
        </authorList>
    </citation>
    <scope>NUCLEOTIDE SEQUENCE [LARGE SCALE GENOMIC DNA]</scope>
</reference>
<protein>
    <submittedName>
        <fullName evidence="1">Uncharacterized protein</fullName>
    </submittedName>
</protein>
<sequence>MRKSHTAGWASDAPTPAQLKELFSQIASGRINKRRLQTFLRSGMVFKNEEIARLILGDDIVFPDEVAESRGLSYTDAQLKHFAEMMPSEEVLRWCKTNGYAIVAGPPSPMGLLEVRTFKSEHFYSKGGGWYGGGHAFGNGDRAETEWLAIRKEPVPNSLNQSWSEQLRLLSKDEQVPNTGEMSWFITTFYEVRGVRLFEEVYVRTSSVTSGGSRVLVGRFDEVGLYVSGCWDGGRRYSFGLAASRKSSEP</sequence>